<comment type="cofactor">
    <cofactor evidence="1">
        <name>[4Fe-4S] cluster</name>
        <dbReference type="ChEBI" id="CHEBI:49883"/>
    </cofactor>
</comment>
<accession>Q8TU14</accession>
<keyword evidence="3" id="KW-0949">S-adenosyl-L-methionine</keyword>
<dbReference type="SFLD" id="SFLDS00113">
    <property type="entry name" value="Radical_SAM_Phosphomethylpyrim"/>
    <property type="match status" value="1"/>
</dbReference>
<keyword evidence="7" id="KW-0411">Iron-sulfur</keyword>
<dbReference type="GO" id="GO:0009228">
    <property type="term" value="P:thiamine biosynthetic process"/>
    <property type="evidence" value="ECO:0007669"/>
    <property type="project" value="InterPro"/>
</dbReference>
<organism evidence="9 10">
    <name type="scientific">Methanosarcina acetivorans (strain ATCC 35395 / DSM 2834 / JCM 12185 / C2A)</name>
    <dbReference type="NCBI Taxonomy" id="188937"/>
    <lineage>
        <taxon>Archaea</taxon>
        <taxon>Methanobacteriati</taxon>
        <taxon>Methanobacteriota</taxon>
        <taxon>Stenosarchaea group</taxon>
        <taxon>Methanomicrobia</taxon>
        <taxon>Methanosarcinales</taxon>
        <taxon>Methanosarcinaceae</taxon>
        <taxon>Methanosarcina</taxon>
    </lineage>
</organism>
<dbReference type="STRING" id="188937.MA_0261"/>
<evidence type="ECO:0000256" key="7">
    <source>
        <dbReference type="ARBA" id="ARBA00023014"/>
    </source>
</evidence>
<dbReference type="PANTHER" id="PTHR30557:SF1">
    <property type="entry name" value="PHOSPHOMETHYLPYRIMIDINE SYNTHASE, CHLOROPLASTIC"/>
    <property type="match status" value="1"/>
</dbReference>
<dbReference type="InterPro" id="IPR038521">
    <property type="entry name" value="ThiC/Bza_core_dom"/>
</dbReference>
<dbReference type="PANTHER" id="PTHR30557">
    <property type="entry name" value="THIAMINE BIOSYNTHESIS PROTEIN THIC"/>
    <property type="match status" value="1"/>
</dbReference>
<dbReference type="GO" id="GO:0016829">
    <property type="term" value="F:lyase activity"/>
    <property type="evidence" value="ECO:0007669"/>
    <property type="project" value="UniProtKB-KW"/>
</dbReference>
<dbReference type="NCBIfam" id="NF009895">
    <property type="entry name" value="PRK13352.1"/>
    <property type="match status" value="1"/>
</dbReference>
<dbReference type="SFLD" id="SFLDF00407">
    <property type="entry name" value="phosphomethylpyrimidine_syntha"/>
    <property type="match status" value="1"/>
</dbReference>
<keyword evidence="10" id="KW-1185">Reference proteome</keyword>
<dbReference type="GO" id="GO:0046872">
    <property type="term" value="F:metal ion binding"/>
    <property type="evidence" value="ECO:0007669"/>
    <property type="project" value="UniProtKB-KW"/>
</dbReference>
<evidence type="ECO:0000256" key="3">
    <source>
        <dbReference type="ARBA" id="ARBA00022691"/>
    </source>
</evidence>
<dbReference type="EMBL" id="AE010299">
    <property type="protein sequence ID" value="AAM03714.1"/>
    <property type="molecule type" value="Genomic_DNA"/>
</dbReference>
<keyword evidence="2" id="KW-0004">4Fe-4S</keyword>
<keyword evidence="4" id="KW-0479">Metal-binding</keyword>
<sequence>MQRAENPMRDTQIDYARNGILTPEMKQIIGKENIDEDTLLSRVAEGSLIIMTRKGCPPVAIGKGASTKVNVNLGTSAAKIDVDAEIEKVRIADKYGADTITDLSMGGDIRAIRTGVLENSKLPITTVPIYQTIVECGMKEVTADDIFSYLRAQVDEGMSSVVLHCVEKATLEKLKGMGRVMGMVSKGGSLTSVYMLINGCENPFIENFDEVIDVLRKKDVVLSLGNTMRSGCIHDLNDGAQMMEINTNVQLAKRANEAGVQVIIEGMGGHIQAADIPAHVKLYKSKSSFPLFVAGPLPTDIALGYDHIAGAVGASMASGAGADYLCYITPAEHLSLPGPEQVRKGLIAFKIAAHIGDSMKYGMSNRDLLLAQKRARFDWEGQMELALDSDRPRDICPMTGPCSMCGEYCAIKIMRDYLEGDK</sequence>
<reference evidence="9 10" key="1">
    <citation type="journal article" date="2002" name="Genome Res.">
        <title>The genome of Methanosarcina acetivorans reveals extensive metabolic and physiological diversity.</title>
        <authorList>
            <person name="Galagan J.E."/>
            <person name="Nusbaum C."/>
            <person name="Roy A."/>
            <person name="Endrizzi M.G."/>
            <person name="Macdonald P."/>
            <person name="FitzHugh W."/>
            <person name="Calvo S."/>
            <person name="Engels R."/>
            <person name="Smirnov S."/>
            <person name="Atnoor D."/>
            <person name="Brown A."/>
            <person name="Allen N."/>
            <person name="Naylor J."/>
            <person name="Stange-Thomann N."/>
            <person name="DeArellano K."/>
            <person name="Johnson R."/>
            <person name="Linton L."/>
            <person name="McEwan P."/>
            <person name="McKernan K."/>
            <person name="Talamas J."/>
            <person name="Tirrell A."/>
            <person name="Ye W."/>
            <person name="Zimmer A."/>
            <person name="Barber R.D."/>
            <person name="Cann I."/>
            <person name="Graham D.E."/>
            <person name="Grahame D.A."/>
            <person name="Guss A."/>
            <person name="Hedderich R."/>
            <person name="Ingram-Smith C."/>
            <person name="Kuettner C.H."/>
            <person name="Krzycki J.A."/>
            <person name="Leigh J.A."/>
            <person name="Li W."/>
            <person name="Liu J."/>
            <person name="Mukhopadhyay B."/>
            <person name="Reeve J.N."/>
            <person name="Smith K."/>
            <person name="Springer T.A."/>
            <person name="Umayam L.A."/>
            <person name="White O."/>
            <person name="White R.H."/>
            <person name="de Macario E.C."/>
            <person name="Ferry J.G."/>
            <person name="Jarrell K.F."/>
            <person name="Jing H."/>
            <person name="Macario A.J.L."/>
            <person name="Paulsen I."/>
            <person name="Pritchett M."/>
            <person name="Sowers K.R."/>
            <person name="Swanson R.V."/>
            <person name="Zinder S.H."/>
            <person name="Lander E."/>
            <person name="Metcalf W.W."/>
            <person name="Birren B."/>
        </authorList>
    </citation>
    <scope>NUCLEOTIDE SEQUENCE [LARGE SCALE GENOMIC DNA]</scope>
    <source>
        <strain evidence="10">ATCC 35395 / DSM 2834 / JCM 12185 / C2A</strain>
    </source>
</reference>
<dbReference type="EnsemblBacteria" id="AAM03714">
    <property type="protein sequence ID" value="AAM03714"/>
    <property type="gene ID" value="MA_0261"/>
</dbReference>
<evidence type="ECO:0000256" key="2">
    <source>
        <dbReference type="ARBA" id="ARBA00022485"/>
    </source>
</evidence>
<dbReference type="InParanoid" id="Q8TU14"/>
<dbReference type="Proteomes" id="UP000002487">
    <property type="component" value="Chromosome"/>
</dbReference>
<keyword evidence="8" id="KW-0456">Lyase</keyword>
<dbReference type="AlphaFoldDB" id="Q8TU14"/>
<evidence type="ECO:0000256" key="8">
    <source>
        <dbReference type="ARBA" id="ARBA00023239"/>
    </source>
</evidence>
<dbReference type="PhylomeDB" id="Q8TU14"/>
<evidence type="ECO:0000256" key="5">
    <source>
        <dbReference type="ARBA" id="ARBA00022833"/>
    </source>
</evidence>
<keyword evidence="5" id="KW-0862">Zinc</keyword>
<proteinExistence type="predicted"/>
<dbReference type="GO" id="GO:0051539">
    <property type="term" value="F:4 iron, 4 sulfur cluster binding"/>
    <property type="evidence" value="ECO:0007669"/>
    <property type="project" value="UniProtKB-KW"/>
</dbReference>
<dbReference type="HOGENOM" id="CLU_013181_2_2_2"/>
<evidence type="ECO:0000256" key="4">
    <source>
        <dbReference type="ARBA" id="ARBA00022723"/>
    </source>
</evidence>
<gene>
    <name evidence="9" type="primary">thiC</name>
    <name evidence="9" type="ordered locus">MA_0261</name>
</gene>
<protein>
    <submittedName>
        <fullName evidence="9">Thiamine biosynthesis protein</fullName>
    </submittedName>
</protein>
<dbReference type="SFLD" id="SFLDG01114">
    <property type="entry name" value="phosphomethylpyrimidine_syntha"/>
    <property type="match status" value="1"/>
</dbReference>
<dbReference type="Gene3D" id="3.20.20.540">
    <property type="entry name" value="Radical SAM ThiC family, central domain"/>
    <property type="match status" value="1"/>
</dbReference>
<evidence type="ECO:0000256" key="1">
    <source>
        <dbReference type="ARBA" id="ARBA00001966"/>
    </source>
</evidence>
<dbReference type="InterPro" id="IPR002817">
    <property type="entry name" value="ThiC/BzaA/B"/>
</dbReference>
<name>Q8TU14_METAC</name>
<evidence type="ECO:0000256" key="6">
    <source>
        <dbReference type="ARBA" id="ARBA00023004"/>
    </source>
</evidence>
<dbReference type="Pfam" id="PF01964">
    <property type="entry name" value="ThiC_Rad_SAM"/>
    <property type="match status" value="1"/>
</dbReference>
<evidence type="ECO:0000313" key="9">
    <source>
        <dbReference type="EMBL" id="AAM03714.1"/>
    </source>
</evidence>
<dbReference type="KEGG" id="mac:MA_0261"/>
<evidence type="ECO:0000313" key="10">
    <source>
        <dbReference type="Proteomes" id="UP000002487"/>
    </source>
</evidence>
<keyword evidence="6" id="KW-0408">Iron</keyword>